<proteinExistence type="predicted"/>
<reference evidence="3 4" key="1">
    <citation type="submission" date="2012-01" db="EMBL/GenBank/DDBJ databases">
        <title>Complete sequence of chromosome of Clostridium pasteurianum BC1.</title>
        <authorList>
            <consortium name="US DOE Joint Genome Institute"/>
            <person name="Lucas S."/>
            <person name="Han J."/>
            <person name="Lapidus A."/>
            <person name="Cheng J.-F."/>
            <person name="Goodwin L."/>
            <person name="Pitluck S."/>
            <person name="Peters L."/>
            <person name="Mikhailova N."/>
            <person name="Teshima H."/>
            <person name="Detter J.C."/>
            <person name="Han C."/>
            <person name="Tapia R."/>
            <person name="Land M."/>
            <person name="Hauser L."/>
            <person name="Kyrpides N."/>
            <person name="Ivanova N."/>
            <person name="Pagani I."/>
            <person name="Dunn J."/>
            <person name="Taghavi S."/>
            <person name="Francis A."/>
            <person name="van der Lelie D."/>
            <person name="Woyke T."/>
        </authorList>
    </citation>
    <scope>NUCLEOTIDE SEQUENCE [LARGE SCALE GENOMIC DNA]</scope>
    <source>
        <strain evidence="3 4">BC1</strain>
    </source>
</reference>
<dbReference type="HOGENOM" id="CLU_159099_2_3_9"/>
<dbReference type="STRING" id="86416.Clopa_1966"/>
<keyword evidence="1" id="KW-0812">Transmembrane</keyword>
<evidence type="ECO:0000313" key="3">
    <source>
        <dbReference type="EMBL" id="AGK96860.1"/>
    </source>
</evidence>
<dbReference type="OrthoDB" id="5461404at2"/>
<dbReference type="PATRIC" id="fig|86416.3.peg.1936"/>
<dbReference type="EMBL" id="CP003261">
    <property type="protein sequence ID" value="AGK96860.1"/>
    <property type="molecule type" value="Genomic_DNA"/>
</dbReference>
<keyword evidence="1" id="KW-1133">Transmembrane helix</keyword>
<sequence>MFGCGYGYYSNGFMGWGGPYPIIFMIIRLLIIIGIVFVAVKLFKGYFKGNNNAIKTLDNMYAKGEITEEEYKKRKEFIKNN</sequence>
<feature type="transmembrane region" description="Helical" evidence="1">
    <location>
        <begin position="20"/>
        <end position="40"/>
    </location>
</feature>
<evidence type="ECO:0000256" key="1">
    <source>
        <dbReference type="SAM" id="Phobius"/>
    </source>
</evidence>
<dbReference type="AlphaFoldDB" id="R4KB52"/>
<dbReference type="InterPro" id="IPR018649">
    <property type="entry name" value="SHOCT"/>
</dbReference>
<keyword evidence="4" id="KW-1185">Reference proteome</keyword>
<dbReference type="Proteomes" id="UP000013523">
    <property type="component" value="Chromosome"/>
</dbReference>
<gene>
    <name evidence="3" type="ORF">Clopa_1966</name>
</gene>
<organism evidence="3 4">
    <name type="scientific">Clostridium pasteurianum BC1</name>
    <dbReference type="NCBI Taxonomy" id="86416"/>
    <lineage>
        <taxon>Bacteria</taxon>
        <taxon>Bacillati</taxon>
        <taxon>Bacillota</taxon>
        <taxon>Clostridia</taxon>
        <taxon>Eubacteriales</taxon>
        <taxon>Clostridiaceae</taxon>
        <taxon>Clostridium</taxon>
    </lineage>
</organism>
<dbReference type="Pfam" id="PF09851">
    <property type="entry name" value="SHOCT"/>
    <property type="match status" value="1"/>
</dbReference>
<dbReference type="eggNOG" id="COG3462">
    <property type="taxonomic scope" value="Bacteria"/>
</dbReference>
<feature type="domain" description="SHOCT" evidence="2">
    <location>
        <begin position="53"/>
        <end position="76"/>
    </location>
</feature>
<name>R4KB52_CLOPA</name>
<protein>
    <submittedName>
        <fullName evidence="3">Putative membrane protein (DUF2078)</fullName>
    </submittedName>
</protein>
<dbReference type="RefSeq" id="WP_015615178.1">
    <property type="nucleotide sequence ID" value="NC_021182.1"/>
</dbReference>
<evidence type="ECO:0000313" key="4">
    <source>
        <dbReference type="Proteomes" id="UP000013523"/>
    </source>
</evidence>
<accession>R4KB52</accession>
<keyword evidence="1" id="KW-0472">Membrane</keyword>
<dbReference type="KEGG" id="cpas:Clopa_1966"/>
<evidence type="ECO:0000259" key="2">
    <source>
        <dbReference type="Pfam" id="PF09851"/>
    </source>
</evidence>